<evidence type="ECO:0008006" key="3">
    <source>
        <dbReference type="Google" id="ProtNLM"/>
    </source>
</evidence>
<proteinExistence type="predicted"/>
<gene>
    <name evidence="1" type="ORF">MAC_02793</name>
</gene>
<protein>
    <recommendedName>
        <fullName evidence="3">PPPDE domain-containing protein</fullName>
    </recommendedName>
</protein>
<name>E9DYU5_METAQ</name>
<organism evidence="2">
    <name type="scientific">Metarhizium acridum (strain CQMa 102)</name>
    <dbReference type="NCBI Taxonomy" id="655827"/>
    <lineage>
        <taxon>Eukaryota</taxon>
        <taxon>Fungi</taxon>
        <taxon>Dikarya</taxon>
        <taxon>Ascomycota</taxon>
        <taxon>Pezizomycotina</taxon>
        <taxon>Sordariomycetes</taxon>
        <taxon>Hypocreomycetidae</taxon>
        <taxon>Hypocreales</taxon>
        <taxon>Clavicipitaceae</taxon>
        <taxon>Metarhizium</taxon>
    </lineage>
</organism>
<reference evidence="1 2" key="1">
    <citation type="journal article" date="2011" name="PLoS Genet.">
        <title>Genome sequencing and comparative transcriptomics of the model entomopathogenic fungi Metarhizium anisopliae and M. acridum.</title>
        <authorList>
            <person name="Gao Q."/>
            <person name="Jin K."/>
            <person name="Ying S.H."/>
            <person name="Zhang Y."/>
            <person name="Xiao G."/>
            <person name="Shang Y."/>
            <person name="Duan Z."/>
            <person name="Hu X."/>
            <person name="Xie X.Q."/>
            <person name="Zhou G."/>
            <person name="Peng G."/>
            <person name="Luo Z."/>
            <person name="Huang W."/>
            <person name="Wang B."/>
            <person name="Fang W."/>
            <person name="Wang S."/>
            <person name="Zhong Y."/>
            <person name="Ma L.J."/>
            <person name="St Leger R.J."/>
            <person name="Zhao G.P."/>
            <person name="Pei Y."/>
            <person name="Feng M.G."/>
            <person name="Xia Y."/>
            <person name="Wang C."/>
        </authorList>
    </citation>
    <scope>NUCLEOTIDE SEQUENCE [LARGE SCALE GENOMIC DNA]</scope>
    <source>
        <strain evidence="1 2">CQMa 102</strain>
    </source>
</reference>
<evidence type="ECO:0000313" key="2">
    <source>
        <dbReference type="Proteomes" id="UP000002499"/>
    </source>
</evidence>
<accession>E9DYU5</accession>
<evidence type="ECO:0000313" key="1">
    <source>
        <dbReference type="EMBL" id="EFY91122.1"/>
    </source>
</evidence>
<dbReference type="HOGENOM" id="CLU_129459_0_0_1"/>
<dbReference type="InParanoid" id="E9DYU5"/>
<dbReference type="STRING" id="655827.E9DYU5"/>
<keyword evidence="2" id="KW-1185">Reference proteome</keyword>
<dbReference type="Proteomes" id="UP000002499">
    <property type="component" value="Unassembled WGS sequence"/>
</dbReference>
<dbReference type="EMBL" id="GL698484">
    <property type="protein sequence ID" value="EFY91122.1"/>
    <property type="molecule type" value="Genomic_DNA"/>
</dbReference>
<dbReference type="AlphaFoldDB" id="E9DYU5"/>
<dbReference type="OrthoDB" id="412286at2759"/>
<sequence length="186" mass="20993">MPALSSTSTSHAVYHGPLPLYRVAFEGERTAHWLCSFRTLLHVPTAFWSTLEYKSKSAAEPIPESFAHPFADPIALASGKVHAQMAPLPPAPKRWLESQLRWAAEEVFNGKWYNALTNNCQHFFIDVVTHLHQKYPQSVPRSAVEDVLARAQGLTNISYVLRRTQLHEEGTDAESDRGDRPRFSID</sequence>